<organism evidence="1 2">
    <name type="scientific">Rubroshorea leprosula</name>
    <dbReference type="NCBI Taxonomy" id="152421"/>
    <lineage>
        <taxon>Eukaryota</taxon>
        <taxon>Viridiplantae</taxon>
        <taxon>Streptophyta</taxon>
        <taxon>Embryophyta</taxon>
        <taxon>Tracheophyta</taxon>
        <taxon>Spermatophyta</taxon>
        <taxon>Magnoliopsida</taxon>
        <taxon>eudicotyledons</taxon>
        <taxon>Gunneridae</taxon>
        <taxon>Pentapetalae</taxon>
        <taxon>rosids</taxon>
        <taxon>malvids</taxon>
        <taxon>Malvales</taxon>
        <taxon>Dipterocarpaceae</taxon>
        <taxon>Rubroshorea</taxon>
    </lineage>
</organism>
<gene>
    <name evidence="1" type="ORF">SLEP1_g25109</name>
</gene>
<accession>A0AAV5JTY6</accession>
<reference evidence="1 2" key="1">
    <citation type="journal article" date="2021" name="Commun. Biol.">
        <title>The genome of Shorea leprosula (Dipterocarpaceae) highlights the ecological relevance of drought in aseasonal tropical rainforests.</title>
        <authorList>
            <person name="Ng K.K.S."/>
            <person name="Kobayashi M.J."/>
            <person name="Fawcett J.A."/>
            <person name="Hatakeyama M."/>
            <person name="Paape T."/>
            <person name="Ng C.H."/>
            <person name="Ang C.C."/>
            <person name="Tnah L.H."/>
            <person name="Lee C.T."/>
            <person name="Nishiyama T."/>
            <person name="Sese J."/>
            <person name="O'Brien M.J."/>
            <person name="Copetti D."/>
            <person name="Mohd Noor M.I."/>
            <person name="Ong R.C."/>
            <person name="Putra M."/>
            <person name="Sireger I.Z."/>
            <person name="Indrioko S."/>
            <person name="Kosugi Y."/>
            <person name="Izuno A."/>
            <person name="Isagi Y."/>
            <person name="Lee S.L."/>
            <person name="Shimizu K.K."/>
        </authorList>
    </citation>
    <scope>NUCLEOTIDE SEQUENCE [LARGE SCALE GENOMIC DNA]</scope>
    <source>
        <strain evidence="1">214</strain>
    </source>
</reference>
<dbReference type="AlphaFoldDB" id="A0AAV5JTY6"/>
<evidence type="ECO:0000313" key="2">
    <source>
        <dbReference type="Proteomes" id="UP001054252"/>
    </source>
</evidence>
<sequence>MLFMKGFLGSVVAQIPPFRAANTMVFDRYDEKQSWYGFTLLPHLSSNEGGQNQFGLVKERKMGGGAAEI</sequence>
<evidence type="ECO:0000313" key="1">
    <source>
        <dbReference type="EMBL" id="GKV14205.1"/>
    </source>
</evidence>
<dbReference type="Proteomes" id="UP001054252">
    <property type="component" value="Unassembled WGS sequence"/>
</dbReference>
<dbReference type="EMBL" id="BPVZ01000040">
    <property type="protein sequence ID" value="GKV14205.1"/>
    <property type="molecule type" value="Genomic_DNA"/>
</dbReference>
<name>A0AAV5JTY6_9ROSI</name>
<keyword evidence="2" id="KW-1185">Reference proteome</keyword>
<comment type="caution">
    <text evidence="1">The sequence shown here is derived from an EMBL/GenBank/DDBJ whole genome shotgun (WGS) entry which is preliminary data.</text>
</comment>
<protein>
    <submittedName>
        <fullName evidence="1">Uncharacterized protein</fullName>
    </submittedName>
</protein>
<proteinExistence type="predicted"/>